<sequence>MNSIIKESFERSMSYEAYRTLVKQLVDEHSNTGVNKTEELANFTKLNDRRMKRWDKTIKLSQEAEQRILGFKEKVTWLVITESWCGDAAHVLPALYKVASLSDNIDFKVVIRDENLQLMDQYLTNGSAAIPKVIVIDDETGDVLNTYGPRPSEAANYVKRFLAKNGKLTPAFKADLQHWYNDNKGQNVIEDVTQLLAKLQTNVCPQT</sequence>
<organism evidence="1 2">
    <name type="scientific">Pseudotamlana agarivorans</name>
    <dbReference type="NCBI Taxonomy" id="481183"/>
    <lineage>
        <taxon>Bacteria</taxon>
        <taxon>Pseudomonadati</taxon>
        <taxon>Bacteroidota</taxon>
        <taxon>Flavobacteriia</taxon>
        <taxon>Flavobacteriales</taxon>
        <taxon>Flavobacteriaceae</taxon>
        <taxon>Pseudotamlana</taxon>
    </lineage>
</organism>
<reference evidence="1" key="1">
    <citation type="submission" date="2021-05" db="EMBL/GenBank/DDBJ databases">
        <title>Draft genomes of bacteria isolated from model marine particles.</title>
        <authorList>
            <person name="Datta M.S."/>
            <person name="Schwartzman J.A."/>
            <person name="Enke T.N."/>
            <person name="Saavedra J."/>
            <person name="Cermak N."/>
            <person name="Cordero O.X."/>
        </authorList>
    </citation>
    <scope>NUCLEOTIDE SEQUENCE</scope>
    <source>
        <strain evidence="1">I2M19</strain>
    </source>
</reference>
<accession>A0ACC5U8W6</accession>
<name>A0ACC5U8W6_9FLAO</name>
<dbReference type="EMBL" id="JAHKPD010000012">
    <property type="protein sequence ID" value="MBU2950715.1"/>
    <property type="molecule type" value="Genomic_DNA"/>
</dbReference>
<comment type="caution">
    <text evidence="1">The sequence shown here is derived from an EMBL/GenBank/DDBJ whole genome shotgun (WGS) entry which is preliminary data.</text>
</comment>
<protein>
    <submittedName>
        <fullName evidence="1">Thioredoxin family protein</fullName>
    </submittedName>
</protein>
<keyword evidence="2" id="KW-1185">Reference proteome</keyword>
<evidence type="ECO:0000313" key="1">
    <source>
        <dbReference type="EMBL" id="MBU2950715.1"/>
    </source>
</evidence>
<gene>
    <name evidence="1" type="ORF">KO493_08405</name>
</gene>
<dbReference type="Proteomes" id="UP001647509">
    <property type="component" value="Unassembled WGS sequence"/>
</dbReference>
<proteinExistence type="predicted"/>
<evidence type="ECO:0000313" key="2">
    <source>
        <dbReference type="Proteomes" id="UP001647509"/>
    </source>
</evidence>